<dbReference type="PANTHER" id="PTHR43046">
    <property type="entry name" value="GDP-MANNOSE MANNOSYL HYDROLASE"/>
    <property type="match status" value="1"/>
</dbReference>
<dbReference type="InterPro" id="IPR020476">
    <property type="entry name" value="Nudix_hydrolase"/>
</dbReference>
<name>A0A1C5JVB1_9ACTN</name>
<dbReference type="PANTHER" id="PTHR43046:SF12">
    <property type="entry name" value="GDP-MANNOSE MANNOSYL HYDROLASE"/>
    <property type="match status" value="1"/>
</dbReference>
<keyword evidence="4" id="KW-0460">Magnesium</keyword>
<dbReference type="Proteomes" id="UP000198221">
    <property type="component" value="Chromosome I"/>
</dbReference>
<dbReference type="PROSITE" id="PS00893">
    <property type="entry name" value="NUDIX_BOX"/>
    <property type="match status" value="1"/>
</dbReference>
<evidence type="ECO:0000313" key="8">
    <source>
        <dbReference type="Proteomes" id="UP000198221"/>
    </source>
</evidence>
<evidence type="ECO:0000259" key="6">
    <source>
        <dbReference type="PROSITE" id="PS51462"/>
    </source>
</evidence>
<dbReference type="PROSITE" id="PS51462">
    <property type="entry name" value="NUDIX"/>
    <property type="match status" value="1"/>
</dbReference>
<protein>
    <submittedName>
        <fullName evidence="7">ADP-ribose pyrophosphatase YjhB, NUDIX family</fullName>
    </submittedName>
</protein>
<dbReference type="OrthoDB" id="9804442at2"/>
<dbReference type="Gene3D" id="3.90.79.10">
    <property type="entry name" value="Nucleoside Triphosphate Pyrophosphohydrolase"/>
    <property type="match status" value="1"/>
</dbReference>
<dbReference type="InterPro" id="IPR015797">
    <property type="entry name" value="NUDIX_hydrolase-like_dom_sf"/>
</dbReference>
<dbReference type="EMBL" id="LT607754">
    <property type="protein sequence ID" value="SCG74512.1"/>
    <property type="molecule type" value="Genomic_DNA"/>
</dbReference>
<dbReference type="Pfam" id="PF00293">
    <property type="entry name" value="NUDIX"/>
    <property type="match status" value="1"/>
</dbReference>
<comment type="cofactor">
    <cofactor evidence="1">
        <name>Mg(2+)</name>
        <dbReference type="ChEBI" id="CHEBI:18420"/>
    </cofactor>
</comment>
<dbReference type="InterPro" id="IPR000086">
    <property type="entry name" value="NUDIX_hydrolase_dom"/>
</dbReference>
<comment type="similarity">
    <text evidence="2 5">Belongs to the Nudix hydrolase family.</text>
</comment>
<proteinExistence type="inferred from homology"/>
<evidence type="ECO:0000313" key="7">
    <source>
        <dbReference type="EMBL" id="SCG74512.1"/>
    </source>
</evidence>
<evidence type="ECO:0000256" key="4">
    <source>
        <dbReference type="ARBA" id="ARBA00022842"/>
    </source>
</evidence>
<evidence type="ECO:0000256" key="3">
    <source>
        <dbReference type="ARBA" id="ARBA00022801"/>
    </source>
</evidence>
<dbReference type="SUPFAM" id="SSF55811">
    <property type="entry name" value="Nudix"/>
    <property type="match status" value="1"/>
</dbReference>
<dbReference type="GO" id="GO:0016787">
    <property type="term" value="F:hydrolase activity"/>
    <property type="evidence" value="ECO:0007669"/>
    <property type="project" value="UniProtKB-KW"/>
</dbReference>
<dbReference type="PRINTS" id="PR00502">
    <property type="entry name" value="NUDIXFAMILY"/>
</dbReference>
<keyword evidence="8" id="KW-1185">Reference proteome</keyword>
<reference evidence="8" key="1">
    <citation type="submission" date="2016-06" db="EMBL/GenBank/DDBJ databases">
        <authorList>
            <person name="Varghese N."/>
            <person name="Submissions Spin"/>
        </authorList>
    </citation>
    <scope>NUCLEOTIDE SEQUENCE [LARGE SCALE GENOMIC DNA]</scope>
    <source>
        <strain evidence="8">DSM 43819</strain>
    </source>
</reference>
<keyword evidence="3 5" id="KW-0378">Hydrolase</keyword>
<dbReference type="CDD" id="cd04685">
    <property type="entry name" value="NUDIX_Hydrolase"/>
    <property type="match status" value="1"/>
</dbReference>
<feature type="domain" description="Nudix hydrolase" evidence="6">
    <location>
        <begin position="12"/>
        <end position="157"/>
    </location>
</feature>
<dbReference type="RefSeq" id="WP_089014889.1">
    <property type="nucleotide sequence ID" value="NZ_LT607754.1"/>
</dbReference>
<gene>
    <name evidence="7" type="ORF">GA0070613_5550</name>
</gene>
<accession>A0A1C5JVB1</accession>
<dbReference type="AlphaFoldDB" id="A0A1C5JVB1"/>
<sequence>MTDELPRDLPLLERRAVRVVVLDAEERVLLFHTRDPDHPRLGTWWELPGGGLDPGETYLDAAVRELREETGIRVGPEQVGAPGWRRRASFVHRQLRHLQDEVVVPVRLPGRGPAVDESDRLDYELEDYFGFRWWPVAEIVASRERFYPGRLPALLTPFLAGEEIDEPFELWS</sequence>
<organism evidence="7 8">
    <name type="scientific">Micromonospora inositola</name>
    <dbReference type="NCBI Taxonomy" id="47865"/>
    <lineage>
        <taxon>Bacteria</taxon>
        <taxon>Bacillati</taxon>
        <taxon>Actinomycetota</taxon>
        <taxon>Actinomycetes</taxon>
        <taxon>Micromonosporales</taxon>
        <taxon>Micromonosporaceae</taxon>
        <taxon>Micromonospora</taxon>
    </lineage>
</organism>
<dbReference type="InterPro" id="IPR020084">
    <property type="entry name" value="NUDIX_hydrolase_CS"/>
</dbReference>
<evidence type="ECO:0000256" key="2">
    <source>
        <dbReference type="ARBA" id="ARBA00005582"/>
    </source>
</evidence>
<evidence type="ECO:0000256" key="5">
    <source>
        <dbReference type="RuleBase" id="RU003476"/>
    </source>
</evidence>
<evidence type="ECO:0000256" key="1">
    <source>
        <dbReference type="ARBA" id="ARBA00001946"/>
    </source>
</evidence>